<organism evidence="1">
    <name type="scientific">Candidatus Methanogaster sp. ANME-2c ERB4</name>
    <dbReference type="NCBI Taxonomy" id="2759911"/>
    <lineage>
        <taxon>Archaea</taxon>
        <taxon>Methanobacteriati</taxon>
        <taxon>Methanobacteriota</taxon>
        <taxon>Stenosarchaea group</taxon>
        <taxon>Methanomicrobia</taxon>
        <taxon>Methanosarcinales</taxon>
        <taxon>ANME-2 cluster</taxon>
        <taxon>Candidatus Methanogasteraceae</taxon>
        <taxon>Candidatus Methanogaster</taxon>
    </lineage>
</organism>
<reference evidence="1" key="1">
    <citation type="submission" date="2020-06" db="EMBL/GenBank/DDBJ databases">
        <title>Unique genomic features of the anaerobic methanotrophic archaea.</title>
        <authorList>
            <person name="Chadwick G.L."/>
            <person name="Skennerton C.T."/>
            <person name="Laso-Perez R."/>
            <person name="Leu A.O."/>
            <person name="Speth D.R."/>
            <person name="Yu H."/>
            <person name="Morgan-Lang C."/>
            <person name="Hatzenpichler R."/>
            <person name="Goudeau D."/>
            <person name="Malmstrom R."/>
            <person name="Brazelton W.J."/>
            <person name="Woyke T."/>
            <person name="Hallam S.J."/>
            <person name="Tyson G.W."/>
            <person name="Wegener G."/>
            <person name="Boetius A."/>
            <person name="Orphan V."/>
        </authorList>
    </citation>
    <scope>NUCLEOTIDE SEQUENCE</scope>
</reference>
<evidence type="ECO:0000313" key="1">
    <source>
        <dbReference type="EMBL" id="QNO48922.1"/>
    </source>
</evidence>
<dbReference type="EMBL" id="MT631366">
    <property type="protein sequence ID" value="QNO48922.1"/>
    <property type="molecule type" value="Genomic_DNA"/>
</dbReference>
<accession>A0A7G9YLN8</accession>
<sequence>MIPGRYDPCNIILDIDVKGLRLFASTHVLRRFLHAQFLCIHKLRFSKFYLKRSFSPASLVFAHIRLHKPAAGLGHEHGLSAPVAFECSDKQSRAHLGRHAHKPLDSDQFRDVDAAQIPYLHLLRDVCDPQMCVCERLLDREIKTPERFLRCNENPIRMRQKFLCQIGIEFLYIYEINIQTSTFRVFVRQSKDISDVVPIKKLFPLGRCVGFHVVSVTTSAQVFRVLIRRSGSWARYIHVPASCVVPTLFSLRNVVMR</sequence>
<name>A0A7G9YLN8_9EURY</name>
<protein>
    <submittedName>
        <fullName evidence="1">Uncharacterized protein</fullName>
    </submittedName>
</protein>
<dbReference type="AlphaFoldDB" id="A0A7G9YLN8"/>
<gene>
    <name evidence="1" type="ORF">MOGPJHGO_00025</name>
</gene>
<proteinExistence type="predicted"/>